<keyword evidence="4" id="KW-1185">Reference proteome</keyword>
<evidence type="ECO:0000313" key="3">
    <source>
        <dbReference type="EMBL" id="SKA72048.1"/>
    </source>
</evidence>
<dbReference type="Proteomes" id="UP000190027">
    <property type="component" value="Unassembled WGS sequence"/>
</dbReference>
<feature type="region of interest" description="Disordered" evidence="1">
    <location>
        <begin position="40"/>
        <end position="80"/>
    </location>
</feature>
<dbReference type="OrthoDB" id="9860819at2"/>
<evidence type="ECO:0000313" key="4">
    <source>
        <dbReference type="Proteomes" id="UP000190027"/>
    </source>
</evidence>
<reference evidence="3 4" key="1">
    <citation type="submission" date="2017-02" db="EMBL/GenBank/DDBJ databases">
        <authorList>
            <person name="Peterson S.W."/>
        </authorList>
    </citation>
    <scope>NUCLEOTIDE SEQUENCE [LARGE SCALE GENOMIC DNA]</scope>
    <source>
        <strain evidence="3 4">DSM 16080</strain>
    </source>
</reference>
<dbReference type="RefSeq" id="WP_078715843.1">
    <property type="nucleotide sequence ID" value="NZ_FUYC01000001.1"/>
</dbReference>
<gene>
    <name evidence="3" type="ORF">SAMN02745704_00266</name>
</gene>
<sequence length="187" mass="19915">MTRILLYLGLSLFLLTTLSPQASHAEQQLRLDTGNGLGLRDAFDGEPIPGTLPPGSPATSPDHPALEGSETMSAAPGSDSFLDTSLEDMIGDFSVQSQMIYILSDQSEAALQSPASLLNATSSVANVFLGLRLLHLDPETEQPSPWNAYMGFSYGLNGSDADLSPFHQDPSRPDSGLTTRFGVNITF</sequence>
<evidence type="ECO:0000256" key="2">
    <source>
        <dbReference type="SAM" id="SignalP"/>
    </source>
</evidence>
<protein>
    <recommendedName>
        <fullName evidence="5">Outer membrane protein beta-barrel domain-containing protein</fullName>
    </recommendedName>
</protein>
<keyword evidence="2" id="KW-0732">Signal</keyword>
<evidence type="ECO:0008006" key="5">
    <source>
        <dbReference type="Google" id="ProtNLM"/>
    </source>
</evidence>
<feature type="chain" id="PRO_5012165262" description="Outer membrane protein beta-barrel domain-containing protein" evidence="2">
    <location>
        <begin position="26"/>
        <end position="187"/>
    </location>
</feature>
<dbReference type="EMBL" id="FUYC01000001">
    <property type="protein sequence ID" value="SKA72048.1"/>
    <property type="molecule type" value="Genomic_DNA"/>
</dbReference>
<organism evidence="3 4">
    <name type="scientific">Paucidesulfovibrio gracilis DSM 16080</name>
    <dbReference type="NCBI Taxonomy" id="1121449"/>
    <lineage>
        <taxon>Bacteria</taxon>
        <taxon>Pseudomonadati</taxon>
        <taxon>Thermodesulfobacteriota</taxon>
        <taxon>Desulfovibrionia</taxon>
        <taxon>Desulfovibrionales</taxon>
        <taxon>Desulfovibrionaceae</taxon>
        <taxon>Paucidesulfovibrio</taxon>
    </lineage>
</organism>
<name>A0A1T4W4R4_9BACT</name>
<feature type="signal peptide" evidence="2">
    <location>
        <begin position="1"/>
        <end position="25"/>
    </location>
</feature>
<dbReference type="STRING" id="1121449.SAMN02745704_00266"/>
<accession>A0A1T4W4R4</accession>
<proteinExistence type="predicted"/>
<dbReference type="AlphaFoldDB" id="A0A1T4W4R4"/>
<evidence type="ECO:0000256" key="1">
    <source>
        <dbReference type="SAM" id="MobiDB-lite"/>
    </source>
</evidence>